<dbReference type="EMBL" id="DTKL01000018">
    <property type="protein sequence ID" value="HGY93672.1"/>
    <property type="molecule type" value="Genomic_DNA"/>
</dbReference>
<dbReference type="CDD" id="cd02440">
    <property type="entry name" value="AdoMet_MTases"/>
    <property type="match status" value="1"/>
</dbReference>
<protein>
    <submittedName>
        <fullName evidence="2">Class I SAM-dependent methyltransferase</fullName>
    </submittedName>
</protein>
<keyword evidence="2" id="KW-0808">Transferase</keyword>
<sequence length="312" mass="34201">MCSICMSVMPRPVFSAARALKKIEAAMNLRISSTMRSTTVPEGRGSAPVGWSTAPGRFGGEDFLLLVPVDKDSSMCFTLHISYLISYMESEKMTATVKAYKSVGMEGGIARWYDRTTRKDLPAYQALAARIAAVVPAPGDVLEVAPGPGFLSIEMAKRGLNVRAVDISRSFLEIAGHSAAREGVKLQLLHGDAAALPVEDGSVDFVVCRAAFKNFTQPVKAIREMHRVLRPGGTALLIDMYREVSMQEVRKHVEGMHLSLRDRVLTTLIFRFFLIPRAYPLAVIREMTAQAHWAGVTIDAGPIGFEAWMKKG</sequence>
<name>A0A7V4XRC9_9BACT</name>
<comment type="caution">
    <text evidence="2">The sequence shown here is derived from an EMBL/GenBank/DDBJ whole genome shotgun (WGS) entry which is preliminary data.</text>
</comment>
<keyword evidence="2" id="KW-0489">Methyltransferase</keyword>
<evidence type="ECO:0000313" key="2">
    <source>
        <dbReference type="EMBL" id="HGY93672.1"/>
    </source>
</evidence>
<dbReference type="GO" id="GO:0032259">
    <property type="term" value="P:methylation"/>
    <property type="evidence" value="ECO:0007669"/>
    <property type="project" value="UniProtKB-KW"/>
</dbReference>
<accession>A0A7V4XRC9</accession>
<proteinExistence type="predicted"/>
<evidence type="ECO:0000259" key="1">
    <source>
        <dbReference type="Pfam" id="PF08241"/>
    </source>
</evidence>
<dbReference type="Pfam" id="PF08241">
    <property type="entry name" value="Methyltransf_11"/>
    <property type="match status" value="1"/>
</dbReference>
<feature type="domain" description="Methyltransferase type 11" evidence="1">
    <location>
        <begin position="142"/>
        <end position="236"/>
    </location>
</feature>
<dbReference type="Gene3D" id="3.40.50.150">
    <property type="entry name" value="Vaccinia Virus protein VP39"/>
    <property type="match status" value="1"/>
</dbReference>
<dbReference type="GO" id="GO:0008757">
    <property type="term" value="F:S-adenosylmethionine-dependent methyltransferase activity"/>
    <property type="evidence" value="ECO:0007669"/>
    <property type="project" value="InterPro"/>
</dbReference>
<organism evidence="2">
    <name type="scientific">Acidobacterium capsulatum</name>
    <dbReference type="NCBI Taxonomy" id="33075"/>
    <lineage>
        <taxon>Bacteria</taxon>
        <taxon>Pseudomonadati</taxon>
        <taxon>Acidobacteriota</taxon>
        <taxon>Terriglobia</taxon>
        <taxon>Terriglobales</taxon>
        <taxon>Acidobacteriaceae</taxon>
        <taxon>Acidobacterium</taxon>
    </lineage>
</organism>
<dbReference type="SUPFAM" id="SSF53335">
    <property type="entry name" value="S-adenosyl-L-methionine-dependent methyltransferases"/>
    <property type="match status" value="1"/>
</dbReference>
<gene>
    <name evidence="2" type="ORF">ENW50_03135</name>
</gene>
<reference evidence="2" key="1">
    <citation type="journal article" date="2020" name="mSystems">
        <title>Genome- and Community-Level Interaction Insights into Carbon Utilization and Element Cycling Functions of Hydrothermarchaeota in Hydrothermal Sediment.</title>
        <authorList>
            <person name="Zhou Z."/>
            <person name="Liu Y."/>
            <person name="Xu W."/>
            <person name="Pan J."/>
            <person name="Luo Z.H."/>
            <person name="Li M."/>
        </authorList>
    </citation>
    <scope>NUCLEOTIDE SEQUENCE [LARGE SCALE GENOMIC DNA]</scope>
    <source>
        <strain evidence="2">SpSt-855</strain>
    </source>
</reference>
<dbReference type="AlphaFoldDB" id="A0A7V4XRC9"/>
<dbReference type="InterPro" id="IPR029063">
    <property type="entry name" value="SAM-dependent_MTases_sf"/>
</dbReference>
<dbReference type="PANTHER" id="PTHR43591">
    <property type="entry name" value="METHYLTRANSFERASE"/>
    <property type="match status" value="1"/>
</dbReference>
<dbReference type="InterPro" id="IPR013216">
    <property type="entry name" value="Methyltransf_11"/>
</dbReference>